<dbReference type="Proteomes" id="UP000277191">
    <property type="component" value="Chromosome 3"/>
</dbReference>
<dbReference type="RefSeq" id="WP_126369272.1">
    <property type="nucleotide sequence ID" value="NZ_CP034547.1"/>
</dbReference>
<sequence length="476" mass="52538">MNVSNVSSSGRRVSRWAAAAIYAGTFMAATGAALPANAKGIESGECDTPTTPFCDALMNPLPGWPGHIFKLSQNYPDAAPEDYRPWLKYDPITDTKRYILSALTYFYEGNIRGNPAESEYNFDPALNSRRTWYHAPWQDYGKEGREFIHGLTRERVSAPLELAKTQTSYWNNYAVGFYNAPGGVTFGKVWKDHGKPDPNVGIFPEGTVSGKLLFTTATPNEVPYLAGAPEWKAYIYCDVHDRNPTQDSQRCVTTVRLLQIDIAVKDSRSKATGWVFGTFVYGGGKPPKTALSKHSDLAVGDGRPKLKPLRNWEQVYPVGVMWGNDPGFTGSGKLLQTWLNPEVKLPHYGYQNRLNGPVDNPKSACMSCHSTSQWPLSASMVPPDGASQYVTSWWFRNIPSGTPFGPGMPPEPPPPGTQPATDNVHRVSLDYSLQLSGGLRNFFEANQQLIKKMFPESSADDVKAYLGHPVSRSGEE</sequence>
<protein>
    <recommendedName>
        <fullName evidence="5">Cytochrome c domain-containing protein</fullName>
    </recommendedName>
</protein>
<keyword evidence="2" id="KW-0732">Signal</keyword>
<accession>A0A3Q9FA57</accession>
<dbReference type="AlphaFoldDB" id="A0A3Q9FA57"/>
<evidence type="ECO:0000313" key="4">
    <source>
        <dbReference type="Proteomes" id="UP000277191"/>
    </source>
</evidence>
<feature type="compositionally biased region" description="Pro residues" evidence="1">
    <location>
        <begin position="406"/>
        <end position="417"/>
    </location>
</feature>
<evidence type="ECO:0000256" key="2">
    <source>
        <dbReference type="SAM" id="SignalP"/>
    </source>
</evidence>
<proteinExistence type="predicted"/>
<organism evidence="3 4">
    <name type="scientific">Burkholderia cenocepacia</name>
    <dbReference type="NCBI Taxonomy" id="95486"/>
    <lineage>
        <taxon>Bacteria</taxon>
        <taxon>Pseudomonadati</taxon>
        <taxon>Pseudomonadota</taxon>
        <taxon>Betaproteobacteria</taxon>
        <taxon>Burkholderiales</taxon>
        <taxon>Burkholderiaceae</taxon>
        <taxon>Burkholderia</taxon>
        <taxon>Burkholderia cepacia complex</taxon>
    </lineage>
</organism>
<evidence type="ECO:0000313" key="3">
    <source>
        <dbReference type="EMBL" id="AZQ56064.1"/>
    </source>
</evidence>
<feature type="region of interest" description="Disordered" evidence="1">
    <location>
        <begin position="402"/>
        <end position="421"/>
    </location>
</feature>
<feature type="chain" id="PRO_5018607392" description="Cytochrome c domain-containing protein" evidence="2">
    <location>
        <begin position="29"/>
        <end position="476"/>
    </location>
</feature>
<evidence type="ECO:0000256" key="1">
    <source>
        <dbReference type="SAM" id="MobiDB-lite"/>
    </source>
</evidence>
<evidence type="ECO:0008006" key="5">
    <source>
        <dbReference type="Google" id="ProtNLM"/>
    </source>
</evidence>
<gene>
    <name evidence="3" type="ORF">D5R55_35320</name>
</gene>
<name>A0A3Q9FA57_9BURK</name>
<dbReference type="EMBL" id="CP034547">
    <property type="protein sequence ID" value="AZQ56064.1"/>
    <property type="molecule type" value="Genomic_DNA"/>
</dbReference>
<reference evidence="3 4" key="1">
    <citation type="submission" date="2018-12" db="EMBL/GenBank/DDBJ databases">
        <title>Cadmium resistance mechanism in endophytic bacteria Burkholderia cenocepacia YG-3.</title>
        <authorList>
            <person name="Zhang X."/>
            <person name="Wang X."/>
            <person name="Zhu Y."/>
        </authorList>
    </citation>
    <scope>NUCLEOTIDE SEQUENCE [LARGE SCALE GENOMIC DNA]</scope>
    <source>
        <strain evidence="3 4">YG-3</strain>
    </source>
</reference>
<feature type="signal peptide" evidence="2">
    <location>
        <begin position="1"/>
        <end position="28"/>
    </location>
</feature>